<gene>
    <name evidence="10" type="ORF">KACC15558_21110</name>
</gene>
<dbReference type="Proteomes" id="UP001498935">
    <property type="component" value="Unassembled WGS sequence"/>
</dbReference>
<protein>
    <recommendedName>
        <fullName evidence="9">L,D-TPase catalytic domain-containing protein</fullName>
    </recommendedName>
</protein>
<evidence type="ECO:0000256" key="3">
    <source>
        <dbReference type="ARBA" id="ARBA00022960"/>
    </source>
</evidence>
<feature type="compositionally biased region" description="Low complexity" evidence="8">
    <location>
        <begin position="84"/>
        <end position="102"/>
    </location>
</feature>
<sequence length="520" mass="54897">MAFLAWIRFSTPSPNEVPSLSRTKISGAVAAVTALTLLAACTPSSSDSSATRDGDSADVTTSPAPVFRVGAVDDTGKSEKDAEATGSPSASAAPTAAPSGETVDSGSSIDVEAGKRISLSVEGAALKDVKITDADHPRITTDPGTFFDAKGTALTTEDAKAGGLTSPDETASPDKSATSDASPSPDATDSAAPTESPTASATDPATDAPVTAPDEATSWTSRFDLVASSTYDLTATATTPDGKDHEFTTSAKVDDAGGDPMAVRTVLADDQTVGVAAPIILTFGSKVAKKYRDDVEHRLTVDVTDMDGKKREVEGSWAWLPDDPESRLHFRPKDYWPANSKVSVDAPLKNVPMAEDRTGKNDLSIDFEVGREQIVEASAKTHRMVVTRDGKKVMDFPTSLGSAKAPSYNGVHVVMSKHSDYTMTSARWGYTTPVKWAVRIHNNGEFVHAAPWSVGQQGSANVSHGCINLSTARAKEYYDSALYGDPVIVKDSSVNLSTDDSDISDWVYDWDDWKKMSALS</sequence>
<dbReference type="CDD" id="cd16913">
    <property type="entry name" value="YkuD_like"/>
    <property type="match status" value="1"/>
</dbReference>
<evidence type="ECO:0000256" key="6">
    <source>
        <dbReference type="ARBA" id="ARBA00023316"/>
    </source>
</evidence>
<evidence type="ECO:0000256" key="8">
    <source>
        <dbReference type="SAM" id="MobiDB-lite"/>
    </source>
</evidence>
<accession>A0ABP9U5Z7</accession>
<evidence type="ECO:0000256" key="5">
    <source>
        <dbReference type="ARBA" id="ARBA00023315"/>
    </source>
</evidence>
<evidence type="ECO:0000313" key="11">
    <source>
        <dbReference type="Proteomes" id="UP001498935"/>
    </source>
</evidence>
<keyword evidence="11" id="KW-1185">Reference proteome</keyword>
<name>A0ABP9U5Z7_9MICO</name>
<evidence type="ECO:0000259" key="9">
    <source>
        <dbReference type="PROSITE" id="PS52029"/>
    </source>
</evidence>
<dbReference type="PANTHER" id="PTHR30582">
    <property type="entry name" value="L,D-TRANSPEPTIDASE"/>
    <property type="match status" value="1"/>
</dbReference>
<dbReference type="Pfam" id="PF03734">
    <property type="entry name" value="YkuD"/>
    <property type="match status" value="1"/>
</dbReference>
<feature type="compositionally biased region" description="Low complexity" evidence="8">
    <location>
        <begin position="173"/>
        <end position="217"/>
    </location>
</feature>
<feature type="region of interest" description="Disordered" evidence="8">
    <location>
        <begin position="157"/>
        <end position="217"/>
    </location>
</feature>
<keyword evidence="2" id="KW-0808">Transferase</keyword>
<keyword evidence="6 7" id="KW-0961">Cell wall biogenesis/degradation</keyword>
<dbReference type="Gene3D" id="2.40.440.10">
    <property type="entry name" value="L,D-transpeptidase catalytic domain-like"/>
    <property type="match status" value="1"/>
</dbReference>
<evidence type="ECO:0000313" key="10">
    <source>
        <dbReference type="EMBL" id="GAA5341071.1"/>
    </source>
</evidence>
<evidence type="ECO:0000256" key="2">
    <source>
        <dbReference type="ARBA" id="ARBA00022679"/>
    </source>
</evidence>
<reference evidence="10 11" key="1">
    <citation type="submission" date="2024-02" db="EMBL/GenBank/DDBJ databases">
        <title>Characterization of antibiotic resistant novel bacterial strains and their environmental applications.</title>
        <authorList>
            <person name="Manzoor S."/>
            <person name="Abbas S."/>
            <person name="Arshad M."/>
            <person name="Li W.J."/>
            <person name="Ahmed I."/>
        </authorList>
    </citation>
    <scope>NUCLEOTIDE SEQUENCE [LARGE SCALE GENOMIC DNA]</scope>
    <source>
        <strain evidence="10 11">KACC 15558</strain>
    </source>
</reference>
<feature type="active site" description="Proton donor/acceptor" evidence="7">
    <location>
        <position position="448"/>
    </location>
</feature>
<dbReference type="InterPro" id="IPR005490">
    <property type="entry name" value="LD_TPept_cat_dom"/>
</dbReference>
<dbReference type="InterPro" id="IPR038063">
    <property type="entry name" value="Transpep_catalytic_dom"/>
</dbReference>
<keyword evidence="4 7" id="KW-0573">Peptidoglycan synthesis</keyword>
<dbReference type="Gene3D" id="2.60.40.3710">
    <property type="match status" value="1"/>
</dbReference>
<dbReference type="Pfam" id="PF17964">
    <property type="entry name" value="Big_10"/>
    <property type="match status" value="1"/>
</dbReference>
<feature type="active site" description="Nucleophile" evidence="7">
    <location>
        <position position="466"/>
    </location>
</feature>
<dbReference type="EMBL" id="BAABNP010000008">
    <property type="protein sequence ID" value="GAA5341071.1"/>
    <property type="molecule type" value="Genomic_DNA"/>
</dbReference>
<evidence type="ECO:0000256" key="7">
    <source>
        <dbReference type="PROSITE-ProRule" id="PRU01373"/>
    </source>
</evidence>
<dbReference type="InterPro" id="IPR050979">
    <property type="entry name" value="LD-transpeptidase"/>
</dbReference>
<feature type="compositionally biased region" description="Basic and acidic residues" evidence="8">
    <location>
        <begin position="74"/>
        <end position="83"/>
    </location>
</feature>
<proteinExistence type="predicted"/>
<feature type="region of interest" description="Disordered" evidence="8">
    <location>
        <begin position="42"/>
        <end position="108"/>
    </location>
</feature>
<dbReference type="PANTHER" id="PTHR30582:SF2">
    <property type="entry name" value="L,D-TRANSPEPTIDASE YCIB-RELATED"/>
    <property type="match status" value="1"/>
</dbReference>
<keyword evidence="3 7" id="KW-0133">Cell shape</keyword>
<dbReference type="PROSITE" id="PS52029">
    <property type="entry name" value="LD_TPASE"/>
    <property type="match status" value="1"/>
</dbReference>
<comment type="caution">
    <text evidence="10">The sequence shown here is derived from an EMBL/GenBank/DDBJ whole genome shotgun (WGS) entry which is preliminary data.</text>
</comment>
<dbReference type="InterPro" id="IPR041280">
    <property type="entry name" value="Big_10"/>
</dbReference>
<feature type="domain" description="L,D-TPase catalytic" evidence="9">
    <location>
        <begin position="373"/>
        <end position="490"/>
    </location>
</feature>
<keyword evidence="5" id="KW-0012">Acyltransferase</keyword>
<dbReference type="SUPFAM" id="SSF141523">
    <property type="entry name" value="L,D-transpeptidase catalytic domain-like"/>
    <property type="match status" value="1"/>
</dbReference>
<organism evidence="10 11">
    <name type="scientific">Brevibacterium ammoniilyticum</name>
    <dbReference type="NCBI Taxonomy" id="1046555"/>
    <lineage>
        <taxon>Bacteria</taxon>
        <taxon>Bacillati</taxon>
        <taxon>Actinomycetota</taxon>
        <taxon>Actinomycetes</taxon>
        <taxon>Micrococcales</taxon>
        <taxon>Brevibacteriaceae</taxon>
        <taxon>Brevibacterium</taxon>
    </lineage>
</organism>
<comment type="pathway">
    <text evidence="1 7">Cell wall biogenesis; peptidoglycan biosynthesis.</text>
</comment>
<evidence type="ECO:0000256" key="4">
    <source>
        <dbReference type="ARBA" id="ARBA00022984"/>
    </source>
</evidence>
<evidence type="ECO:0000256" key="1">
    <source>
        <dbReference type="ARBA" id="ARBA00004752"/>
    </source>
</evidence>